<protein>
    <recommendedName>
        <fullName evidence="5">Coiled-coil-helix-coiled-coil-helix domain-containing protein 7</fullName>
    </recommendedName>
</protein>
<dbReference type="InterPro" id="IPR051040">
    <property type="entry name" value="COX23"/>
</dbReference>
<comment type="subcellular location">
    <subcellularLocation>
        <location evidence="1">Mitochondrion intermembrane space</location>
    </subcellularLocation>
</comment>
<dbReference type="STRING" id="36166.T1H7F4"/>
<accession>T1H7F4</accession>
<dbReference type="GO" id="GO:0005758">
    <property type="term" value="C:mitochondrial intermembrane space"/>
    <property type="evidence" value="ECO:0007669"/>
    <property type="project" value="UniProtKB-SubCell"/>
</dbReference>
<evidence type="ECO:0000313" key="7">
    <source>
        <dbReference type="Proteomes" id="UP000015102"/>
    </source>
</evidence>
<organism evidence="6 7">
    <name type="scientific">Megaselia scalaris</name>
    <name type="common">Humpbacked fly</name>
    <name type="synonym">Phora scalaris</name>
    <dbReference type="NCBI Taxonomy" id="36166"/>
    <lineage>
        <taxon>Eukaryota</taxon>
        <taxon>Metazoa</taxon>
        <taxon>Ecdysozoa</taxon>
        <taxon>Arthropoda</taxon>
        <taxon>Hexapoda</taxon>
        <taxon>Insecta</taxon>
        <taxon>Pterygota</taxon>
        <taxon>Neoptera</taxon>
        <taxon>Endopterygota</taxon>
        <taxon>Diptera</taxon>
        <taxon>Brachycera</taxon>
        <taxon>Muscomorpha</taxon>
        <taxon>Platypezoidea</taxon>
        <taxon>Phoridae</taxon>
        <taxon>Megaseliini</taxon>
        <taxon>Megaselia</taxon>
    </lineage>
</organism>
<comment type="similarity">
    <text evidence="4">Belongs to the CHCHD7 family.</text>
</comment>
<dbReference type="Proteomes" id="UP000015102">
    <property type="component" value="Unassembled WGS sequence"/>
</dbReference>
<name>T1H7F4_MEGSC</name>
<dbReference type="GO" id="GO:0033108">
    <property type="term" value="P:mitochondrial respiratory chain complex assembly"/>
    <property type="evidence" value="ECO:0007669"/>
    <property type="project" value="TreeGrafter"/>
</dbReference>
<evidence type="ECO:0000256" key="1">
    <source>
        <dbReference type="ARBA" id="ARBA00004569"/>
    </source>
</evidence>
<evidence type="ECO:0000256" key="3">
    <source>
        <dbReference type="ARBA" id="ARBA00023157"/>
    </source>
</evidence>
<dbReference type="OMA" id="QELSYKC"/>
<keyword evidence="2" id="KW-0496">Mitochondrion</keyword>
<keyword evidence="3" id="KW-1015">Disulfide bond</keyword>
<evidence type="ECO:0000256" key="2">
    <source>
        <dbReference type="ARBA" id="ARBA00023128"/>
    </source>
</evidence>
<dbReference type="InterPro" id="IPR009069">
    <property type="entry name" value="Cys_alpha_HP_mot_SF"/>
</dbReference>
<proteinExistence type="inferred from homology"/>
<dbReference type="HOGENOM" id="CLU_175044_0_0_1"/>
<dbReference type="AlphaFoldDB" id="T1H7F4"/>
<evidence type="ECO:0000256" key="4">
    <source>
        <dbReference type="ARBA" id="ARBA00038205"/>
    </source>
</evidence>
<keyword evidence="7" id="KW-1185">Reference proteome</keyword>
<evidence type="ECO:0000313" key="6">
    <source>
        <dbReference type="EnsemblMetazoa" id="MESCA012691-PA"/>
    </source>
</evidence>
<dbReference type="SUPFAM" id="SSF47072">
    <property type="entry name" value="Cysteine alpha-hairpin motif"/>
    <property type="match status" value="1"/>
</dbReference>
<evidence type="ECO:0000256" key="5">
    <source>
        <dbReference type="ARBA" id="ARBA00039509"/>
    </source>
</evidence>
<dbReference type="EnsemblMetazoa" id="MESCA012691-RA">
    <property type="protein sequence ID" value="MESCA012691-PA"/>
    <property type="gene ID" value="MESCA012691"/>
</dbReference>
<dbReference type="PANTHER" id="PTHR46811:SF1">
    <property type="entry name" value="COILED-COIL-HELIX-COILED-COIL-HELIX DOMAIN-CONTAINING PROTEIN 7"/>
    <property type="match status" value="1"/>
</dbReference>
<dbReference type="PANTHER" id="PTHR46811">
    <property type="entry name" value="COILED-COIL-HELIX-COILED-COIL-HELIX DOMAIN-CONTAINING PROTEIN 7"/>
    <property type="match status" value="1"/>
</dbReference>
<reference evidence="6" key="2">
    <citation type="submission" date="2015-06" db="UniProtKB">
        <authorList>
            <consortium name="EnsemblMetazoa"/>
        </authorList>
    </citation>
    <scope>IDENTIFICATION</scope>
</reference>
<reference evidence="7" key="1">
    <citation type="submission" date="2013-02" db="EMBL/GenBank/DDBJ databases">
        <authorList>
            <person name="Hughes D."/>
        </authorList>
    </citation>
    <scope>NUCLEOTIDE SEQUENCE</scope>
    <source>
        <strain>Durham</strain>
        <strain evidence="7">NC isolate 2 -- Noor lab</strain>
    </source>
</reference>
<sequence length="67" mass="8293">EQELSYKCLDKNNYDREKCEVYFANKNCRSFWDKVKTDRRKKGILPVMPDLEDRQKIKEEYFKTRPQ</sequence>